<dbReference type="InterPro" id="IPR018466">
    <property type="entry name" value="Kre9/Knh1-like_N"/>
</dbReference>
<feature type="signal peptide" evidence="2">
    <location>
        <begin position="1"/>
        <end position="30"/>
    </location>
</feature>
<evidence type="ECO:0000313" key="5">
    <source>
        <dbReference type="EMBL" id="KAF2455163.1"/>
    </source>
</evidence>
<dbReference type="Pfam" id="PF10342">
    <property type="entry name" value="Kre9_KNH"/>
    <property type="match status" value="1"/>
</dbReference>
<dbReference type="OrthoDB" id="2432613at2759"/>
<feature type="domain" description="Yeast cell wall synthesis Kre9/Knh1-like N-terminal" evidence="4">
    <location>
        <begin position="36"/>
        <end position="139"/>
    </location>
</feature>
<sequence>MRLAGSARLAASLPLVLGPLLLLLPRRAAADVKFTKPEAGATLRGGGALTVQWEDSGDAPAIDDLTTYQLFLCAGGNEEGSFIQLTSITTQGSFGTGNRAEGTVSTGIGDDDENAYFLKMISVAATGGTVTNYSPRFTLTGMTGTFPPAVQAGIDDLTGTSGPDTVNEVADDAAAAGPVDADLFDVPFQSQTGLTRYAPMMAVPPTQITRRTKTPLFPTSSVELAKTWLPTARVQTTVTQSQTFSVKSIENPATAAAMPDDDMQKFLNRWKD</sequence>
<gene>
    <name evidence="5" type="ORF">BDY21DRAFT_387237</name>
</gene>
<evidence type="ECO:0000259" key="3">
    <source>
        <dbReference type="Pfam" id="PF05390"/>
    </source>
</evidence>
<dbReference type="InterPro" id="IPR008659">
    <property type="entry name" value="Kre9/Knh1_C"/>
</dbReference>
<organism evidence="5 6">
    <name type="scientific">Lineolata rhizophorae</name>
    <dbReference type="NCBI Taxonomy" id="578093"/>
    <lineage>
        <taxon>Eukaryota</taxon>
        <taxon>Fungi</taxon>
        <taxon>Dikarya</taxon>
        <taxon>Ascomycota</taxon>
        <taxon>Pezizomycotina</taxon>
        <taxon>Dothideomycetes</taxon>
        <taxon>Dothideomycetes incertae sedis</taxon>
        <taxon>Lineolatales</taxon>
        <taxon>Lineolataceae</taxon>
        <taxon>Lineolata</taxon>
    </lineage>
</organism>
<feature type="chain" id="PRO_5025561242" evidence="2">
    <location>
        <begin position="31"/>
        <end position="272"/>
    </location>
</feature>
<dbReference type="GO" id="GO:0006078">
    <property type="term" value="P:(1-&gt;6)-beta-D-glucan biosynthetic process"/>
    <property type="evidence" value="ECO:0007669"/>
    <property type="project" value="InterPro"/>
</dbReference>
<evidence type="ECO:0000313" key="6">
    <source>
        <dbReference type="Proteomes" id="UP000799766"/>
    </source>
</evidence>
<dbReference type="AlphaFoldDB" id="A0A6A6NV77"/>
<evidence type="ECO:0000256" key="1">
    <source>
        <dbReference type="ARBA" id="ARBA00022729"/>
    </source>
</evidence>
<dbReference type="EMBL" id="MU001688">
    <property type="protein sequence ID" value="KAF2455163.1"/>
    <property type="molecule type" value="Genomic_DNA"/>
</dbReference>
<proteinExistence type="predicted"/>
<evidence type="ECO:0000256" key="2">
    <source>
        <dbReference type="SAM" id="SignalP"/>
    </source>
</evidence>
<dbReference type="Proteomes" id="UP000799766">
    <property type="component" value="Unassembled WGS sequence"/>
</dbReference>
<keyword evidence="6" id="KW-1185">Reference proteome</keyword>
<dbReference type="Pfam" id="PF05390">
    <property type="entry name" value="Kre9_KNH1_C"/>
    <property type="match status" value="1"/>
</dbReference>
<accession>A0A6A6NV77</accession>
<reference evidence="5" key="1">
    <citation type="journal article" date="2020" name="Stud. Mycol.">
        <title>101 Dothideomycetes genomes: a test case for predicting lifestyles and emergence of pathogens.</title>
        <authorList>
            <person name="Haridas S."/>
            <person name="Albert R."/>
            <person name="Binder M."/>
            <person name="Bloem J."/>
            <person name="Labutti K."/>
            <person name="Salamov A."/>
            <person name="Andreopoulos B."/>
            <person name="Baker S."/>
            <person name="Barry K."/>
            <person name="Bills G."/>
            <person name="Bluhm B."/>
            <person name="Cannon C."/>
            <person name="Castanera R."/>
            <person name="Culley D."/>
            <person name="Daum C."/>
            <person name="Ezra D."/>
            <person name="Gonzalez J."/>
            <person name="Henrissat B."/>
            <person name="Kuo A."/>
            <person name="Liang C."/>
            <person name="Lipzen A."/>
            <person name="Lutzoni F."/>
            <person name="Magnuson J."/>
            <person name="Mondo S."/>
            <person name="Nolan M."/>
            <person name="Ohm R."/>
            <person name="Pangilinan J."/>
            <person name="Park H.-J."/>
            <person name="Ramirez L."/>
            <person name="Alfaro M."/>
            <person name="Sun H."/>
            <person name="Tritt A."/>
            <person name="Yoshinaga Y."/>
            <person name="Zwiers L.-H."/>
            <person name="Turgeon B."/>
            <person name="Goodwin S."/>
            <person name="Spatafora J."/>
            <person name="Crous P."/>
            <person name="Grigoriev I."/>
        </authorList>
    </citation>
    <scope>NUCLEOTIDE SEQUENCE</scope>
    <source>
        <strain evidence="5">ATCC 16933</strain>
    </source>
</reference>
<name>A0A6A6NV77_9PEZI</name>
<evidence type="ECO:0000259" key="4">
    <source>
        <dbReference type="Pfam" id="PF10342"/>
    </source>
</evidence>
<dbReference type="InterPro" id="IPR045328">
    <property type="entry name" value="Kre9/Knh1"/>
</dbReference>
<feature type="domain" description="Yeast cell wall synthesis Kre9/Knh1 C-terminal" evidence="3">
    <location>
        <begin position="181"/>
        <end position="261"/>
    </location>
</feature>
<dbReference type="GO" id="GO:0042546">
    <property type="term" value="P:cell wall biogenesis"/>
    <property type="evidence" value="ECO:0007669"/>
    <property type="project" value="InterPro"/>
</dbReference>
<protein>
    <submittedName>
        <fullName evidence="5">Uncharacterized protein</fullName>
    </submittedName>
</protein>
<dbReference type="PANTHER" id="PTHR28154">
    <property type="entry name" value="CELL WALL SYNTHESIS PROTEIN KNH1-RELATED"/>
    <property type="match status" value="1"/>
</dbReference>
<dbReference type="PANTHER" id="PTHR28154:SF1">
    <property type="entry name" value="CELL WALL SYNTHESIS PROTEIN KNH1-RELATED"/>
    <property type="match status" value="1"/>
</dbReference>
<dbReference type="GO" id="GO:0031505">
    <property type="term" value="P:fungal-type cell wall organization"/>
    <property type="evidence" value="ECO:0007669"/>
    <property type="project" value="TreeGrafter"/>
</dbReference>
<dbReference type="GO" id="GO:0005576">
    <property type="term" value="C:extracellular region"/>
    <property type="evidence" value="ECO:0007669"/>
    <property type="project" value="TreeGrafter"/>
</dbReference>
<keyword evidence="1 2" id="KW-0732">Signal</keyword>